<name>A0A7J7FUR8_CAMSI</name>
<accession>A0A7J7FUR8</accession>
<keyword evidence="2" id="KW-1185">Reference proteome</keyword>
<dbReference type="EMBL" id="JACBKZ010000014">
    <property type="protein sequence ID" value="KAF5932072.1"/>
    <property type="molecule type" value="Genomic_DNA"/>
</dbReference>
<dbReference type="Proteomes" id="UP000593564">
    <property type="component" value="Unassembled WGS sequence"/>
</dbReference>
<proteinExistence type="predicted"/>
<sequence length="67" mass="7830">MSNIDSYQEHRTRAPISLWSGPFRGTPQVTHWDKKEVKFNFQMGAQLNLLTKDEGKLNKKRSKETHS</sequence>
<reference evidence="2" key="1">
    <citation type="journal article" date="2020" name="Nat. Commun.">
        <title>Genome assembly of wild tea tree DASZ reveals pedigree and selection history of tea varieties.</title>
        <authorList>
            <person name="Zhang W."/>
            <person name="Zhang Y."/>
            <person name="Qiu H."/>
            <person name="Guo Y."/>
            <person name="Wan H."/>
            <person name="Zhang X."/>
            <person name="Scossa F."/>
            <person name="Alseekh S."/>
            <person name="Zhang Q."/>
            <person name="Wang P."/>
            <person name="Xu L."/>
            <person name="Schmidt M.H."/>
            <person name="Jia X."/>
            <person name="Li D."/>
            <person name="Zhu A."/>
            <person name="Guo F."/>
            <person name="Chen W."/>
            <person name="Ni D."/>
            <person name="Usadel B."/>
            <person name="Fernie A.R."/>
            <person name="Wen W."/>
        </authorList>
    </citation>
    <scope>NUCLEOTIDE SEQUENCE [LARGE SCALE GENOMIC DNA]</scope>
    <source>
        <strain evidence="2">cv. G240</strain>
    </source>
</reference>
<comment type="caution">
    <text evidence="1">The sequence shown here is derived from an EMBL/GenBank/DDBJ whole genome shotgun (WGS) entry which is preliminary data.</text>
</comment>
<dbReference type="AlphaFoldDB" id="A0A7J7FUR8"/>
<gene>
    <name evidence="1" type="ORF">HYC85_028243</name>
</gene>
<evidence type="ECO:0000313" key="1">
    <source>
        <dbReference type="EMBL" id="KAF5932072.1"/>
    </source>
</evidence>
<protein>
    <submittedName>
        <fullName evidence="1">Uncharacterized protein</fullName>
    </submittedName>
</protein>
<reference evidence="1 2" key="2">
    <citation type="submission" date="2020-07" db="EMBL/GenBank/DDBJ databases">
        <title>Genome assembly of wild tea tree DASZ reveals pedigree and selection history of tea varieties.</title>
        <authorList>
            <person name="Zhang W."/>
        </authorList>
    </citation>
    <scope>NUCLEOTIDE SEQUENCE [LARGE SCALE GENOMIC DNA]</scope>
    <source>
        <strain evidence="2">cv. G240</strain>
        <tissue evidence="1">Leaf</tissue>
    </source>
</reference>
<evidence type="ECO:0000313" key="2">
    <source>
        <dbReference type="Proteomes" id="UP000593564"/>
    </source>
</evidence>
<organism evidence="1 2">
    <name type="scientific">Camellia sinensis</name>
    <name type="common">Tea plant</name>
    <name type="synonym">Thea sinensis</name>
    <dbReference type="NCBI Taxonomy" id="4442"/>
    <lineage>
        <taxon>Eukaryota</taxon>
        <taxon>Viridiplantae</taxon>
        <taxon>Streptophyta</taxon>
        <taxon>Embryophyta</taxon>
        <taxon>Tracheophyta</taxon>
        <taxon>Spermatophyta</taxon>
        <taxon>Magnoliopsida</taxon>
        <taxon>eudicotyledons</taxon>
        <taxon>Gunneridae</taxon>
        <taxon>Pentapetalae</taxon>
        <taxon>asterids</taxon>
        <taxon>Ericales</taxon>
        <taxon>Theaceae</taxon>
        <taxon>Camellia</taxon>
    </lineage>
</organism>